<reference evidence="3" key="1">
    <citation type="submission" date="2024-06" db="EMBL/GenBank/DDBJ databases">
        <title>Draft Genome Sequences of Epichloe bromicola Strains Isolated from Elymus ciliaris.</title>
        <authorList>
            <consortium name="Epichloe bromicola genome sequencing consortium"/>
            <person name="Miura A."/>
            <person name="Imano S."/>
            <person name="Ashida A."/>
            <person name="Sato I."/>
            <person name="Chiba S."/>
            <person name="Tanaka A."/>
            <person name="Camagna M."/>
            <person name="Takemoto D."/>
        </authorList>
    </citation>
    <scope>NUCLEOTIDE SEQUENCE [LARGE SCALE GENOMIC DNA]</scope>
    <source>
        <strain evidence="3">DP</strain>
    </source>
</reference>
<proteinExistence type="predicted"/>
<dbReference type="Proteomes" id="UP001562357">
    <property type="component" value="Unassembled WGS sequence"/>
</dbReference>
<keyword evidence="3" id="KW-1185">Reference proteome</keyword>
<feature type="signal peptide" evidence="1">
    <location>
        <begin position="1"/>
        <end position="20"/>
    </location>
</feature>
<evidence type="ECO:0000313" key="2">
    <source>
        <dbReference type="EMBL" id="GAB0136344.1"/>
    </source>
</evidence>
<organism evidence="2 3">
    <name type="scientific">Epichloe bromicola</name>
    <dbReference type="NCBI Taxonomy" id="79588"/>
    <lineage>
        <taxon>Eukaryota</taxon>
        <taxon>Fungi</taxon>
        <taxon>Dikarya</taxon>
        <taxon>Ascomycota</taxon>
        <taxon>Pezizomycotina</taxon>
        <taxon>Sordariomycetes</taxon>
        <taxon>Hypocreomycetidae</taxon>
        <taxon>Hypocreales</taxon>
        <taxon>Clavicipitaceae</taxon>
        <taxon>Epichloe</taxon>
    </lineage>
</organism>
<gene>
    <name evidence="2" type="primary">g4647</name>
    <name evidence="2" type="ORF">EsDP_00004647</name>
</gene>
<sequence length="69" mass="7220">MRFVLLVSAMVSAMASAAFAAPVDGDIVRDPAAIDDNEPRLLAREPVKIPECCSAPIYPGGSCDPCCKP</sequence>
<evidence type="ECO:0000313" key="3">
    <source>
        <dbReference type="Proteomes" id="UP001562357"/>
    </source>
</evidence>
<evidence type="ECO:0000256" key="1">
    <source>
        <dbReference type="SAM" id="SignalP"/>
    </source>
</evidence>
<protein>
    <submittedName>
        <fullName evidence="2">Uncharacterized protein</fullName>
    </submittedName>
</protein>
<dbReference type="EMBL" id="BAAFGZ010000187">
    <property type="protein sequence ID" value="GAB0136344.1"/>
    <property type="molecule type" value="Genomic_DNA"/>
</dbReference>
<comment type="caution">
    <text evidence="2">The sequence shown here is derived from an EMBL/GenBank/DDBJ whole genome shotgun (WGS) entry which is preliminary data.</text>
</comment>
<name>A0ABQ0CSB7_9HYPO</name>
<accession>A0ABQ0CSB7</accession>
<keyword evidence="1" id="KW-0732">Signal</keyword>
<feature type="chain" id="PRO_5047243919" evidence="1">
    <location>
        <begin position="21"/>
        <end position="69"/>
    </location>
</feature>